<protein>
    <submittedName>
        <fullName evidence="4">C6 domain-containing protein</fullName>
    </submittedName>
</protein>
<dbReference type="Pfam" id="PF01681">
    <property type="entry name" value="C6"/>
    <property type="match status" value="1"/>
</dbReference>
<evidence type="ECO:0000313" key="3">
    <source>
        <dbReference type="Proteomes" id="UP000887577"/>
    </source>
</evidence>
<dbReference type="AlphaFoldDB" id="A0A914ZAN2"/>
<feature type="region of interest" description="Disordered" evidence="1">
    <location>
        <begin position="1"/>
        <end position="26"/>
    </location>
</feature>
<sequence length="132" mass="13744">MNTTTTPSTTTTTTTTTSTTTSTTTPATTTLCQTCSLATLNLDPGSGITPMPGPISMTGGCNTVTITCTSVTTGFDIYMDFDNGANNPDTNQQNPVAAMLTCNAAGAWEYMSAIAMQSYQITTITCFEYDPA</sequence>
<proteinExistence type="predicted"/>
<dbReference type="InterPro" id="IPR002601">
    <property type="entry name" value="C6_domain"/>
</dbReference>
<dbReference type="PANTHER" id="PTHR21629:SF5">
    <property type="entry name" value="C6 DOMAIN-CONTAINING PROTEIN"/>
    <property type="match status" value="1"/>
</dbReference>
<accession>A0A914ZAN2</accession>
<name>A0A914ZAN2_9BILA</name>
<evidence type="ECO:0000256" key="1">
    <source>
        <dbReference type="SAM" id="MobiDB-lite"/>
    </source>
</evidence>
<dbReference type="Proteomes" id="UP000887577">
    <property type="component" value="Unplaced"/>
</dbReference>
<dbReference type="PANTHER" id="PTHR21629">
    <property type="entry name" value="C6 DOMAIN-CONTAINING PROTEIN"/>
    <property type="match status" value="1"/>
</dbReference>
<feature type="domain" description="C6" evidence="2">
    <location>
        <begin position="32"/>
        <end position="126"/>
    </location>
</feature>
<evidence type="ECO:0000259" key="2">
    <source>
        <dbReference type="SMART" id="SM01048"/>
    </source>
</evidence>
<organism evidence="3 4">
    <name type="scientific">Panagrolaimus superbus</name>
    <dbReference type="NCBI Taxonomy" id="310955"/>
    <lineage>
        <taxon>Eukaryota</taxon>
        <taxon>Metazoa</taxon>
        <taxon>Ecdysozoa</taxon>
        <taxon>Nematoda</taxon>
        <taxon>Chromadorea</taxon>
        <taxon>Rhabditida</taxon>
        <taxon>Tylenchina</taxon>
        <taxon>Panagrolaimomorpha</taxon>
        <taxon>Panagrolaimoidea</taxon>
        <taxon>Panagrolaimidae</taxon>
        <taxon>Panagrolaimus</taxon>
    </lineage>
</organism>
<evidence type="ECO:0000313" key="4">
    <source>
        <dbReference type="WBParaSite" id="PSU_v2.g7310.t1"/>
    </source>
</evidence>
<dbReference type="WBParaSite" id="PSU_v2.g7310.t1">
    <property type="protein sequence ID" value="PSU_v2.g7310.t1"/>
    <property type="gene ID" value="PSU_v2.g7310"/>
</dbReference>
<dbReference type="SMART" id="SM01048">
    <property type="entry name" value="C6"/>
    <property type="match status" value="1"/>
</dbReference>
<reference evidence="4" key="1">
    <citation type="submission" date="2022-11" db="UniProtKB">
        <authorList>
            <consortium name="WormBaseParasite"/>
        </authorList>
    </citation>
    <scope>IDENTIFICATION</scope>
</reference>
<keyword evidence="3" id="KW-1185">Reference proteome</keyword>